<evidence type="ECO:0000256" key="2">
    <source>
        <dbReference type="ARBA" id="ARBA00023015"/>
    </source>
</evidence>
<dbReference type="Gene3D" id="3.40.190.290">
    <property type="match status" value="1"/>
</dbReference>
<proteinExistence type="inferred from homology"/>
<keyword evidence="2" id="KW-0805">Transcription regulation</keyword>
<dbReference type="Pfam" id="PF03466">
    <property type="entry name" value="LysR_substrate"/>
    <property type="match status" value="1"/>
</dbReference>
<sequence length="297" mass="33018">MNNPRVSLEQWRVLQAVIDQGGFAQAAEHLHRSQSSVSYAVAKLQQQLGMPLLQIEGRKAQLTAAGVVLLSRSRQLLKDAAELEALAHNMEQGWEPEIRLVVDAAFPSAYLMAALKQFVPLSRGARVQLNEVVLSGADEALIEGRADLVIAGQVPQGFLGDRLVEVEFVAVAEPGHPLHHLGREVGKDDLRREIQVVIRDSGQYLNRSTGWLGSEYRWTVTSIDKSVETILNGLGFGWLPMHQVRQYIEQGRLTPLPMSEGQRRYSHLYLIFGQPGHVGPATQQLAEILRENCCHDE</sequence>
<accession>A0A832N3N8</accession>
<dbReference type="Gene3D" id="1.10.10.10">
    <property type="entry name" value="Winged helix-like DNA-binding domain superfamily/Winged helix DNA-binding domain"/>
    <property type="match status" value="1"/>
</dbReference>
<dbReference type="SUPFAM" id="SSF53850">
    <property type="entry name" value="Periplasmic binding protein-like II"/>
    <property type="match status" value="1"/>
</dbReference>
<dbReference type="InterPro" id="IPR036390">
    <property type="entry name" value="WH_DNA-bd_sf"/>
</dbReference>
<dbReference type="PANTHER" id="PTHR30126:SF88">
    <property type="entry name" value="TRANSCRIPTIONAL REGULATOR-RELATED"/>
    <property type="match status" value="1"/>
</dbReference>
<gene>
    <name evidence="6" type="ORF">ENJ65_04915</name>
</gene>
<evidence type="ECO:0000256" key="1">
    <source>
        <dbReference type="ARBA" id="ARBA00009437"/>
    </source>
</evidence>
<dbReference type="Proteomes" id="UP000885832">
    <property type="component" value="Unassembled WGS sequence"/>
</dbReference>
<evidence type="ECO:0000256" key="4">
    <source>
        <dbReference type="ARBA" id="ARBA00023163"/>
    </source>
</evidence>
<evidence type="ECO:0000313" key="6">
    <source>
        <dbReference type="EMBL" id="HHJ80955.1"/>
    </source>
</evidence>
<evidence type="ECO:0000256" key="3">
    <source>
        <dbReference type="ARBA" id="ARBA00023125"/>
    </source>
</evidence>
<comment type="similarity">
    <text evidence="1">Belongs to the LysR transcriptional regulatory family.</text>
</comment>
<dbReference type="PROSITE" id="PS50931">
    <property type="entry name" value="HTH_LYSR"/>
    <property type="match status" value="1"/>
</dbReference>
<feature type="domain" description="HTH lysR-type" evidence="5">
    <location>
        <begin position="6"/>
        <end position="63"/>
    </location>
</feature>
<keyword evidence="4" id="KW-0804">Transcription</keyword>
<dbReference type="InterPro" id="IPR005119">
    <property type="entry name" value="LysR_subst-bd"/>
</dbReference>
<dbReference type="Pfam" id="PF00126">
    <property type="entry name" value="HTH_1"/>
    <property type="match status" value="1"/>
</dbReference>
<dbReference type="PANTHER" id="PTHR30126">
    <property type="entry name" value="HTH-TYPE TRANSCRIPTIONAL REGULATOR"/>
    <property type="match status" value="1"/>
</dbReference>
<dbReference type="AlphaFoldDB" id="A0A832N3N8"/>
<dbReference type="EMBL" id="DRNF01000308">
    <property type="protein sequence ID" value="HHJ80955.1"/>
    <property type="molecule type" value="Genomic_DNA"/>
</dbReference>
<dbReference type="SUPFAM" id="SSF46785">
    <property type="entry name" value="Winged helix' DNA-binding domain"/>
    <property type="match status" value="1"/>
</dbReference>
<dbReference type="GO" id="GO:0000976">
    <property type="term" value="F:transcription cis-regulatory region binding"/>
    <property type="evidence" value="ECO:0007669"/>
    <property type="project" value="TreeGrafter"/>
</dbReference>
<reference evidence="6" key="1">
    <citation type="journal article" date="2020" name="mSystems">
        <title>Genome- and Community-Level Interaction Insights into Carbon Utilization and Element Cycling Functions of Hydrothermarchaeota in Hydrothermal Sediment.</title>
        <authorList>
            <person name="Zhou Z."/>
            <person name="Liu Y."/>
            <person name="Xu W."/>
            <person name="Pan J."/>
            <person name="Luo Z.H."/>
            <person name="Li M."/>
        </authorList>
    </citation>
    <scope>NUCLEOTIDE SEQUENCE [LARGE SCALE GENOMIC DNA]</scope>
    <source>
        <strain evidence="6">HyVt-505</strain>
    </source>
</reference>
<dbReference type="GO" id="GO:0003700">
    <property type="term" value="F:DNA-binding transcription factor activity"/>
    <property type="evidence" value="ECO:0007669"/>
    <property type="project" value="InterPro"/>
</dbReference>
<dbReference type="InterPro" id="IPR000847">
    <property type="entry name" value="LysR_HTH_N"/>
</dbReference>
<keyword evidence="3" id="KW-0238">DNA-binding</keyword>
<comment type="caution">
    <text evidence="6">The sequence shown here is derived from an EMBL/GenBank/DDBJ whole genome shotgun (WGS) entry which is preliminary data.</text>
</comment>
<protein>
    <submittedName>
        <fullName evidence="6">LysR family transcriptional regulator</fullName>
    </submittedName>
</protein>
<name>A0A832N3N8_9GAMM</name>
<organism evidence="6">
    <name type="scientific">Candidatus Tenderia electrophaga</name>
    <dbReference type="NCBI Taxonomy" id="1748243"/>
    <lineage>
        <taxon>Bacteria</taxon>
        <taxon>Pseudomonadati</taxon>
        <taxon>Pseudomonadota</taxon>
        <taxon>Gammaproteobacteria</taxon>
        <taxon>Candidatus Tenderiales</taxon>
        <taxon>Candidatus Tenderiaceae</taxon>
        <taxon>Candidatus Tenderia</taxon>
    </lineage>
</organism>
<evidence type="ECO:0000259" key="5">
    <source>
        <dbReference type="PROSITE" id="PS50931"/>
    </source>
</evidence>
<dbReference type="InterPro" id="IPR036388">
    <property type="entry name" value="WH-like_DNA-bd_sf"/>
</dbReference>